<sequence>MPTLTTHIAVAEKVCTKLKLKDKDLTVLGAAIVDWSNNFENKKHTITHFQNPKSEGIENLESLPDVDQFVKKYQNQLDDPIVKGYWIHLLTDFYFNRYIYENIYLYDVHGNVVGVRLANHKVKLCSPEDAINLKHQDFYEFDNYLRIKKEVHPLKYEGLFDRVKKMEEVLMNQKTYEKDAKSYNDSLVFFKDRGIHMTFYQPDLELFHKYNLIKLLNQCVDYIASVIEK</sequence>
<comment type="caution">
    <text evidence="1">The sequence shown here is derived from an EMBL/GenBank/DDBJ whole genome shotgun (WGS) entry which is preliminary data.</text>
</comment>
<evidence type="ECO:0000313" key="2">
    <source>
        <dbReference type="Proteomes" id="UP000886725"/>
    </source>
</evidence>
<dbReference type="EMBL" id="DVFU01000101">
    <property type="protein sequence ID" value="HIQ65123.1"/>
    <property type="molecule type" value="Genomic_DNA"/>
</dbReference>
<reference evidence="1" key="1">
    <citation type="submission" date="2020-10" db="EMBL/GenBank/DDBJ databases">
        <authorList>
            <person name="Gilroy R."/>
        </authorList>
    </citation>
    <scope>NUCLEOTIDE SEQUENCE</scope>
    <source>
        <strain evidence="1">CHK165-10780</strain>
    </source>
</reference>
<reference evidence="1" key="2">
    <citation type="journal article" date="2021" name="PeerJ">
        <title>Extensive microbial diversity within the chicken gut microbiome revealed by metagenomics and culture.</title>
        <authorList>
            <person name="Gilroy R."/>
            <person name="Ravi A."/>
            <person name="Getino M."/>
            <person name="Pursley I."/>
            <person name="Horton D.L."/>
            <person name="Alikhan N.F."/>
            <person name="Baker D."/>
            <person name="Gharbi K."/>
            <person name="Hall N."/>
            <person name="Watson M."/>
            <person name="Adriaenssens E.M."/>
            <person name="Foster-Nyarko E."/>
            <person name="Jarju S."/>
            <person name="Secka A."/>
            <person name="Antonio M."/>
            <person name="Oren A."/>
            <person name="Chaudhuri R.R."/>
            <person name="La Ragione R."/>
            <person name="Hildebrand F."/>
            <person name="Pallen M.J."/>
        </authorList>
    </citation>
    <scope>NUCLEOTIDE SEQUENCE</scope>
    <source>
        <strain evidence="1">CHK165-10780</strain>
    </source>
</reference>
<dbReference type="AlphaFoldDB" id="A0A9D0Z060"/>
<evidence type="ECO:0000313" key="1">
    <source>
        <dbReference type="EMBL" id="HIQ65123.1"/>
    </source>
</evidence>
<protein>
    <recommendedName>
        <fullName evidence="3">Phospholipase C/D domain-containing protein</fullName>
    </recommendedName>
</protein>
<proteinExistence type="predicted"/>
<organism evidence="1 2">
    <name type="scientific">Candidatus Faecenecus gallistercoris</name>
    <dbReference type="NCBI Taxonomy" id="2840793"/>
    <lineage>
        <taxon>Bacteria</taxon>
        <taxon>Bacillati</taxon>
        <taxon>Bacillota</taxon>
        <taxon>Bacillota incertae sedis</taxon>
        <taxon>Candidatus Faecenecus</taxon>
    </lineage>
</organism>
<accession>A0A9D0Z060</accession>
<dbReference type="Proteomes" id="UP000886725">
    <property type="component" value="Unassembled WGS sequence"/>
</dbReference>
<gene>
    <name evidence="1" type="ORF">IAC85_05230</name>
</gene>
<evidence type="ECO:0008006" key="3">
    <source>
        <dbReference type="Google" id="ProtNLM"/>
    </source>
</evidence>
<name>A0A9D0Z060_9FIRM</name>